<organism evidence="1 2">
    <name type="scientific">Nocardia carnea</name>
    <dbReference type="NCBI Taxonomy" id="37328"/>
    <lineage>
        <taxon>Bacteria</taxon>
        <taxon>Bacillati</taxon>
        <taxon>Actinomycetota</taxon>
        <taxon>Actinomycetes</taxon>
        <taxon>Mycobacteriales</taxon>
        <taxon>Nocardiaceae</taxon>
        <taxon>Nocardia</taxon>
    </lineage>
</organism>
<dbReference type="InterPro" id="IPR009959">
    <property type="entry name" value="Cyclase_SnoaL-like"/>
</dbReference>
<dbReference type="SUPFAM" id="SSF54427">
    <property type="entry name" value="NTF2-like"/>
    <property type="match status" value="1"/>
</dbReference>
<keyword evidence="2" id="KW-1185">Reference proteome</keyword>
<comment type="caution">
    <text evidence="1">The sequence shown here is derived from an EMBL/GenBank/DDBJ whole genome shotgun (WGS) entry which is preliminary data.</text>
</comment>
<dbReference type="PANTHER" id="PTHR38436:SF1">
    <property type="entry name" value="ESTER CYCLASE"/>
    <property type="match status" value="1"/>
</dbReference>
<evidence type="ECO:0000313" key="1">
    <source>
        <dbReference type="EMBL" id="MFI1463221.1"/>
    </source>
</evidence>
<gene>
    <name evidence="1" type="ORF">ACH4WX_21095</name>
</gene>
<accession>A0ABW7TTR1</accession>
<dbReference type="RefSeq" id="WP_033243367.1">
    <property type="nucleotide sequence ID" value="NZ_JBIRUQ010000005.1"/>
</dbReference>
<proteinExistence type="predicted"/>
<name>A0ABW7TTR1_9NOCA</name>
<dbReference type="EMBL" id="JBIRUQ010000005">
    <property type="protein sequence ID" value="MFI1463221.1"/>
    <property type="molecule type" value="Genomic_DNA"/>
</dbReference>
<dbReference type="GeneID" id="93506906"/>
<dbReference type="InterPro" id="IPR032710">
    <property type="entry name" value="NTF2-like_dom_sf"/>
</dbReference>
<reference evidence="1 2" key="1">
    <citation type="submission" date="2024-10" db="EMBL/GenBank/DDBJ databases">
        <title>The Natural Products Discovery Center: Release of the First 8490 Sequenced Strains for Exploring Actinobacteria Biosynthetic Diversity.</title>
        <authorList>
            <person name="Kalkreuter E."/>
            <person name="Kautsar S.A."/>
            <person name="Yang D."/>
            <person name="Bader C.D."/>
            <person name="Teijaro C.N."/>
            <person name="Fluegel L."/>
            <person name="Davis C.M."/>
            <person name="Simpson J.R."/>
            <person name="Lauterbach L."/>
            <person name="Steele A.D."/>
            <person name="Gui C."/>
            <person name="Meng S."/>
            <person name="Li G."/>
            <person name="Viehrig K."/>
            <person name="Ye F."/>
            <person name="Su P."/>
            <person name="Kiefer A.F."/>
            <person name="Nichols A."/>
            <person name="Cepeda A.J."/>
            <person name="Yan W."/>
            <person name="Fan B."/>
            <person name="Jiang Y."/>
            <person name="Adhikari A."/>
            <person name="Zheng C.-J."/>
            <person name="Schuster L."/>
            <person name="Cowan T.M."/>
            <person name="Smanski M.J."/>
            <person name="Chevrette M.G."/>
            <person name="De Carvalho L.P.S."/>
            <person name="Shen B."/>
        </authorList>
    </citation>
    <scope>NUCLEOTIDE SEQUENCE [LARGE SCALE GENOMIC DNA]</scope>
    <source>
        <strain evidence="1 2">NPDC020568</strain>
    </source>
</reference>
<protein>
    <submittedName>
        <fullName evidence="1">Ester cyclase</fullName>
    </submittedName>
</protein>
<dbReference type="PANTHER" id="PTHR38436">
    <property type="entry name" value="POLYKETIDE CYCLASE SNOAL-LIKE DOMAIN"/>
    <property type="match status" value="1"/>
</dbReference>
<dbReference type="Gene3D" id="3.10.450.50">
    <property type="match status" value="1"/>
</dbReference>
<dbReference type="Proteomes" id="UP001611263">
    <property type="component" value="Unassembled WGS sequence"/>
</dbReference>
<dbReference type="Pfam" id="PF07366">
    <property type="entry name" value="SnoaL"/>
    <property type="match status" value="1"/>
</dbReference>
<sequence length="142" mass="15628">MDNDAMRTLYRKWLPGLWNSDPETMPVIAEEIFAADAVGHWGSGEDPVGPKAIAARVQQTYTVFDDVSVTLLTGPIVDGEWITARWEFAGRYTGGIAGIRAAAGTRVRYPGMDLFRVADDRLAEYWPHGADLSLMQQLDALG</sequence>
<evidence type="ECO:0000313" key="2">
    <source>
        <dbReference type="Proteomes" id="UP001611263"/>
    </source>
</evidence>